<dbReference type="RefSeq" id="WP_142933551.1">
    <property type="nucleotide sequence ID" value="NZ_ML660169.1"/>
</dbReference>
<keyword evidence="2" id="KW-1185">Reference proteome</keyword>
<sequence length="406" mass="44925">MGRDDLAEVEARGENIRALLKQILVFIPRTAQSISGFGDFCGLNFSTSRRFVKALTESKSGVDTALTLPGPDGLEKIGLALNSKLQNPEIERLFVLLVEQFQDLILTYARSHAELKRNLSTLVAQDGQSDGDKANEIRKQLFQENASLIGESVEHYLSIHCVSENELSNNYVSNLVIAGCRNVGLAHGARPYLQSFGEHTGPVKLSEPQFLRGVNYSPLAPDQSSEFVLKHFSQSNIEAYYSGIDKSGSAIVFSPPSNQSNYFSFTCGRYEPKYLSHPDNSNSLVTSHSIVCRSPGKRLTLIVLLANNLAKKCLAKSGCYPSSVKSDEIIKTNSEARFEQLMTGPDVRLFNPVSHDLDKTLRINGVNEILRSAMKLQASALEDYAGYYIDVDYPAWLSTYNLGFEF</sequence>
<gene>
    <name evidence="1" type="ORF">FLL46_21415</name>
</gene>
<evidence type="ECO:0000313" key="2">
    <source>
        <dbReference type="Proteomes" id="UP000315439"/>
    </source>
</evidence>
<dbReference type="Proteomes" id="UP000315439">
    <property type="component" value="Unassembled WGS sequence"/>
</dbReference>
<protein>
    <submittedName>
        <fullName evidence="1">Uncharacterized protein</fullName>
    </submittedName>
</protein>
<dbReference type="OrthoDB" id="6188902at2"/>
<proteinExistence type="predicted"/>
<organism evidence="1 2">
    <name type="scientific">Aliikangiella coralliicola</name>
    <dbReference type="NCBI Taxonomy" id="2592383"/>
    <lineage>
        <taxon>Bacteria</taxon>
        <taxon>Pseudomonadati</taxon>
        <taxon>Pseudomonadota</taxon>
        <taxon>Gammaproteobacteria</taxon>
        <taxon>Oceanospirillales</taxon>
        <taxon>Pleioneaceae</taxon>
        <taxon>Aliikangiella</taxon>
    </lineage>
</organism>
<dbReference type="AlphaFoldDB" id="A0A545U697"/>
<name>A0A545U697_9GAMM</name>
<evidence type="ECO:0000313" key="1">
    <source>
        <dbReference type="EMBL" id="TQV84954.1"/>
    </source>
</evidence>
<dbReference type="EMBL" id="VIKS01000013">
    <property type="protein sequence ID" value="TQV84954.1"/>
    <property type="molecule type" value="Genomic_DNA"/>
</dbReference>
<reference evidence="1 2" key="1">
    <citation type="submission" date="2019-07" db="EMBL/GenBank/DDBJ databases">
        <title>Draft genome for Aliikangiella sp. M105.</title>
        <authorList>
            <person name="Wang G."/>
        </authorList>
    </citation>
    <scope>NUCLEOTIDE SEQUENCE [LARGE SCALE GENOMIC DNA]</scope>
    <source>
        <strain evidence="1 2">M105</strain>
    </source>
</reference>
<comment type="caution">
    <text evidence="1">The sequence shown here is derived from an EMBL/GenBank/DDBJ whole genome shotgun (WGS) entry which is preliminary data.</text>
</comment>
<accession>A0A545U697</accession>